<dbReference type="PROSITE" id="PS51892">
    <property type="entry name" value="SUBTILASE"/>
    <property type="match status" value="1"/>
</dbReference>
<dbReference type="Pfam" id="PF02225">
    <property type="entry name" value="PA"/>
    <property type="match status" value="1"/>
</dbReference>
<keyword evidence="12" id="KW-1185">Reference proteome</keyword>
<comment type="similarity">
    <text evidence="1 7">Belongs to the peptidase S8 family.</text>
</comment>
<keyword evidence="5 7" id="KW-0378">Hydrolase</keyword>
<protein>
    <submittedName>
        <fullName evidence="11">S8 family serine peptidase</fullName>
    </submittedName>
</protein>
<dbReference type="InterPro" id="IPR037045">
    <property type="entry name" value="S8pro/Inhibitor_I9_sf"/>
</dbReference>
<dbReference type="InterPro" id="IPR015500">
    <property type="entry name" value="Peptidase_S8_subtilisin-rel"/>
</dbReference>
<organism evidence="11 12">
    <name type="scientific">Massilia suwonensis</name>
    <dbReference type="NCBI Taxonomy" id="648895"/>
    <lineage>
        <taxon>Bacteria</taxon>
        <taxon>Pseudomonadati</taxon>
        <taxon>Pseudomonadota</taxon>
        <taxon>Betaproteobacteria</taxon>
        <taxon>Burkholderiales</taxon>
        <taxon>Oxalobacteraceae</taxon>
        <taxon>Telluria group</taxon>
        <taxon>Massilia</taxon>
    </lineage>
</organism>
<dbReference type="Gene3D" id="3.50.30.30">
    <property type="match status" value="1"/>
</dbReference>
<dbReference type="InterPro" id="IPR050131">
    <property type="entry name" value="Peptidase_S8_subtilisin-like"/>
</dbReference>
<evidence type="ECO:0000256" key="8">
    <source>
        <dbReference type="SAM" id="SignalP"/>
    </source>
</evidence>
<evidence type="ECO:0000256" key="7">
    <source>
        <dbReference type="PROSITE-ProRule" id="PRU01240"/>
    </source>
</evidence>
<evidence type="ECO:0000313" key="12">
    <source>
        <dbReference type="Proteomes" id="UP001596101"/>
    </source>
</evidence>
<accession>A0ABW0MK59</accession>
<dbReference type="CDD" id="cd07477">
    <property type="entry name" value="Peptidases_S8_Subtilisin_subset"/>
    <property type="match status" value="1"/>
</dbReference>
<feature type="active site" description="Charge relay system" evidence="7">
    <location>
        <position position="144"/>
    </location>
</feature>
<evidence type="ECO:0000256" key="1">
    <source>
        <dbReference type="ARBA" id="ARBA00011073"/>
    </source>
</evidence>
<dbReference type="RefSeq" id="WP_379754606.1">
    <property type="nucleotide sequence ID" value="NZ_JBHSMR010000013.1"/>
</dbReference>
<dbReference type="Pfam" id="PF00082">
    <property type="entry name" value="Peptidase_S8"/>
    <property type="match status" value="2"/>
</dbReference>
<dbReference type="PROSITE" id="PS00137">
    <property type="entry name" value="SUBTILASE_HIS"/>
    <property type="match status" value="1"/>
</dbReference>
<name>A0ABW0MK59_9BURK</name>
<keyword evidence="2" id="KW-0964">Secreted</keyword>
<reference evidence="12" key="1">
    <citation type="journal article" date="2019" name="Int. J. Syst. Evol. Microbiol.">
        <title>The Global Catalogue of Microorganisms (GCM) 10K type strain sequencing project: providing services to taxonomists for standard genome sequencing and annotation.</title>
        <authorList>
            <consortium name="The Broad Institute Genomics Platform"/>
            <consortium name="The Broad Institute Genome Sequencing Center for Infectious Disease"/>
            <person name="Wu L."/>
            <person name="Ma J."/>
        </authorList>
    </citation>
    <scope>NUCLEOTIDE SEQUENCE [LARGE SCALE GENOMIC DNA]</scope>
    <source>
        <strain evidence="12">CCUG 43111</strain>
    </source>
</reference>
<keyword evidence="6 7" id="KW-0720">Serine protease</keyword>
<feature type="domain" description="Peptidase S8/S53" evidence="9">
    <location>
        <begin position="438"/>
        <end position="503"/>
    </location>
</feature>
<feature type="active site" description="Charge relay system" evidence="7">
    <location>
        <position position="455"/>
    </location>
</feature>
<keyword evidence="8" id="KW-0732">Signal</keyword>
<evidence type="ECO:0000259" key="10">
    <source>
        <dbReference type="Pfam" id="PF02225"/>
    </source>
</evidence>
<feature type="domain" description="PA" evidence="10">
    <location>
        <begin position="363"/>
        <end position="430"/>
    </location>
</feature>
<dbReference type="Gene3D" id="3.40.50.200">
    <property type="entry name" value="Peptidase S8/S53 domain"/>
    <property type="match status" value="1"/>
</dbReference>
<feature type="chain" id="PRO_5046321225" evidence="8">
    <location>
        <begin position="31"/>
        <end position="521"/>
    </location>
</feature>
<dbReference type="InterPro" id="IPR034202">
    <property type="entry name" value="Subtilisin_Carlsberg-like"/>
</dbReference>
<dbReference type="PROSITE" id="PS00138">
    <property type="entry name" value="SUBTILASE_SER"/>
    <property type="match status" value="1"/>
</dbReference>
<dbReference type="PANTHER" id="PTHR43806:SF11">
    <property type="entry name" value="CEREVISIN-RELATED"/>
    <property type="match status" value="1"/>
</dbReference>
<feature type="domain" description="Peptidase S8/S53" evidence="9">
    <location>
        <begin position="138"/>
        <end position="324"/>
    </location>
</feature>
<evidence type="ECO:0000256" key="6">
    <source>
        <dbReference type="ARBA" id="ARBA00022825"/>
    </source>
</evidence>
<dbReference type="PANTHER" id="PTHR43806">
    <property type="entry name" value="PEPTIDASE S8"/>
    <property type="match status" value="1"/>
</dbReference>
<dbReference type="Gene3D" id="3.30.70.80">
    <property type="entry name" value="Peptidase S8 propeptide/proteinase inhibitor I9"/>
    <property type="match status" value="1"/>
</dbReference>
<dbReference type="PRINTS" id="PR00723">
    <property type="entry name" value="SUBTILISIN"/>
</dbReference>
<evidence type="ECO:0000259" key="9">
    <source>
        <dbReference type="Pfam" id="PF00082"/>
    </source>
</evidence>
<dbReference type="SUPFAM" id="SSF52743">
    <property type="entry name" value="Subtilisin-like"/>
    <property type="match status" value="1"/>
</dbReference>
<evidence type="ECO:0000256" key="2">
    <source>
        <dbReference type="ARBA" id="ARBA00022512"/>
    </source>
</evidence>
<sequence length="521" mass="53029">MARHHTRASQSLSICLAALVAAGVFGSAQAAAPDTTRVIVAFKPGAKAAVRGVVSAAKGAVKHEIFGMDAMAIEVPAVALKGLENNPNVEYIEEDVLRKPFALTTPSTGTPYASGQLVPYGIKLVQADQLSDSAAANRKVCIIDSGYDRGHEDLSGNPVTGEYDAGTGWWYTDENHHGTHVAGTIAAINNSGTGVVGVNANKQLKLHIVKVFGADGWAYSSTLASAANKCGAAGANVISMSLGGGRKSTTEQKAFDGLYAKGVLSVAAAGNDGNRVVSYPAGYASVVMVGALDENKQWADFSQYNSKVELSGPGVSVLSTVPTGAGIDAALAVGGTNYAAGAMEGSPLKTATAPLADFGLGDKVNTAVSGKVCLIQRGTIDFAVKVQNCQSSGGVGAVVYNNVAGAYGGTLGTTVTGIPSVTASDTDGAAMKAKLGQSATLTVKASNYAYYDGTSMATPHVSAVAALVWSYFPTCTAAQLRTSLDNSALDLGTAGRDTKYGYGLVQAKAAYDRIKSLGCGK</sequence>
<dbReference type="SUPFAM" id="SSF54897">
    <property type="entry name" value="Protease propeptides/inhibitors"/>
    <property type="match status" value="1"/>
</dbReference>
<evidence type="ECO:0000256" key="5">
    <source>
        <dbReference type="ARBA" id="ARBA00022801"/>
    </source>
</evidence>
<keyword evidence="3 7" id="KW-0645">Protease</keyword>
<keyword evidence="2" id="KW-0134">Cell wall</keyword>
<dbReference type="InterPro" id="IPR000209">
    <property type="entry name" value="Peptidase_S8/S53_dom"/>
</dbReference>
<dbReference type="InterPro" id="IPR022398">
    <property type="entry name" value="Peptidase_S8_His-AS"/>
</dbReference>
<dbReference type="EMBL" id="JBHSMR010000013">
    <property type="protein sequence ID" value="MFC5478605.1"/>
    <property type="molecule type" value="Genomic_DNA"/>
</dbReference>
<evidence type="ECO:0000256" key="3">
    <source>
        <dbReference type="ARBA" id="ARBA00022670"/>
    </source>
</evidence>
<evidence type="ECO:0000256" key="4">
    <source>
        <dbReference type="ARBA" id="ARBA00022723"/>
    </source>
</evidence>
<comment type="caution">
    <text evidence="11">The sequence shown here is derived from an EMBL/GenBank/DDBJ whole genome shotgun (WGS) entry which is preliminary data.</text>
</comment>
<dbReference type="InterPro" id="IPR003137">
    <property type="entry name" value="PA_domain"/>
</dbReference>
<feature type="signal peptide" evidence="8">
    <location>
        <begin position="1"/>
        <end position="30"/>
    </location>
</feature>
<dbReference type="InterPro" id="IPR023828">
    <property type="entry name" value="Peptidase_S8_Ser-AS"/>
</dbReference>
<evidence type="ECO:0000313" key="11">
    <source>
        <dbReference type="EMBL" id="MFC5478605.1"/>
    </source>
</evidence>
<gene>
    <name evidence="11" type="ORF">ACFPQ5_10420</name>
</gene>
<proteinExistence type="inferred from homology"/>
<feature type="active site" description="Charge relay system" evidence="7">
    <location>
        <position position="177"/>
    </location>
</feature>
<dbReference type="Proteomes" id="UP001596101">
    <property type="component" value="Unassembled WGS sequence"/>
</dbReference>
<dbReference type="InterPro" id="IPR036852">
    <property type="entry name" value="Peptidase_S8/S53_dom_sf"/>
</dbReference>
<keyword evidence="4" id="KW-0479">Metal-binding</keyword>